<dbReference type="PANTHER" id="PTHR18895:SF74">
    <property type="entry name" value="MTRF1L RELEASE FACTOR GLUTAMINE METHYLTRANSFERASE"/>
    <property type="match status" value="1"/>
</dbReference>
<dbReference type="Gene3D" id="3.40.50.150">
    <property type="entry name" value="Vaccinia Virus protein VP39"/>
    <property type="match status" value="1"/>
</dbReference>
<evidence type="ECO:0000259" key="6">
    <source>
        <dbReference type="Pfam" id="PF05175"/>
    </source>
</evidence>
<feature type="domain" description="Release factor glutamine methyltransferase N-terminal" evidence="7">
    <location>
        <begin position="22"/>
        <end position="73"/>
    </location>
</feature>
<reference evidence="8" key="1">
    <citation type="submission" date="2020-05" db="EMBL/GenBank/DDBJ databases">
        <authorList>
            <person name="Chiriac C."/>
            <person name="Salcher M."/>
            <person name="Ghai R."/>
            <person name="Kavagutti S V."/>
        </authorList>
    </citation>
    <scope>NUCLEOTIDE SEQUENCE</scope>
</reference>
<accession>A0A6J6AYQ5</accession>
<dbReference type="InterPro" id="IPR004556">
    <property type="entry name" value="HemK-like"/>
</dbReference>
<sequence>MNSDETITWGELFQKTSVDLGSEQEARWLCEHASGLDTSEFSSGLSEIVSERCGVALREMVRRRILGEPLQYVMQRWSFRHLDVFVDPRVLIPRPETELVVQVALDTLRNTAQEIDRKIRVVDLGTGSGVIGLALASELPLGKTEVWLTDISADALDVARANLAGLGLVDGDVRLAQGDWFSALPHQHKNSFDLIISNPPYIAIYDSSVEPVVRDYEPHLALYAGTDGLDAYRQIISQAGEWLATDGLLVLEIGNDQALLIRSLLDENGFKDIEIRQDYSQRDRIALARKH</sequence>
<keyword evidence="4" id="KW-0949">S-adenosyl-L-methionine</keyword>
<dbReference type="HAMAP" id="MF_02126">
    <property type="entry name" value="RF_methyltr_PrmC"/>
    <property type="match status" value="1"/>
</dbReference>
<protein>
    <recommendedName>
        <fullName evidence="1">peptide chain release factor N(5)-glutamine methyltransferase</fullName>
        <ecNumber evidence="1">2.1.1.297</ecNumber>
    </recommendedName>
</protein>
<dbReference type="EMBL" id="CAEZUN010000038">
    <property type="protein sequence ID" value="CAB4597619.1"/>
    <property type="molecule type" value="Genomic_DNA"/>
</dbReference>
<evidence type="ECO:0000256" key="1">
    <source>
        <dbReference type="ARBA" id="ARBA00012771"/>
    </source>
</evidence>
<dbReference type="NCBIfam" id="TIGR00536">
    <property type="entry name" value="hemK_fam"/>
    <property type="match status" value="1"/>
</dbReference>
<evidence type="ECO:0000259" key="7">
    <source>
        <dbReference type="Pfam" id="PF17827"/>
    </source>
</evidence>
<dbReference type="PROSITE" id="PS00092">
    <property type="entry name" value="N6_MTASE"/>
    <property type="match status" value="1"/>
</dbReference>
<dbReference type="InterPro" id="IPR040758">
    <property type="entry name" value="PrmC_N"/>
</dbReference>
<evidence type="ECO:0000256" key="2">
    <source>
        <dbReference type="ARBA" id="ARBA00022603"/>
    </source>
</evidence>
<dbReference type="InterPro" id="IPR019874">
    <property type="entry name" value="RF_methyltr_PrmC"/>
</dbReference>
<dbReference type="InterPro" id="IPR002052">
    <property type="entry name" value="DNA_methylase_N6_adenine_CS"/>
</dbReference>
<keyword evidence="3" id="KW-0808">Transferase</keyword>
<evidence type="ECO:0000256" key="5">
    <source>
        <dbReference type="ARBA" id="ARBA00048391"/>
    </source>
</evidence>
<evidence type="ECO:0000313" key="8">
    <source>
        <dbReference type="EMBL" id="CAB4531458.1"/>
    </source>
</evidence>
<dbReference type="NCBIfam" id="TIGR03534">
    <property type="entry name" value="RF_mod_PrmC"/>
    <property type="match status" value="1"/>
</dbReference>
<keyword evidence="2" id="KW-0489">Methyltransferase</keyword>
<comment type="catalytic activity">
    <reaction evidence="5">
        <text>L-glutaminyl-[peptide chain release factor] + S-adenosyl-L-methionine = N(5)-methyl-L-glutaminyl-[peptide chain release factor] + S-adenosyl-L-homocysteine + H(+)</text>
        <dbReference type="Rhea" id="RHEA:42896"/>
        <dbReference type="Rhea" id="RHEA-COMP:10271"/>
        <dbReference type="Rhea" id="RHEA-COMP:10272"/>
        <dbReference type="ChEBI" id="CHEBI:15378"/>
        <dbReference type="ChEBI" id="CHEBI:30011"/>
        <dbReference type="ChEBI" id="CHEBI:57856"/>
        <dbReference type="ChEBI" id="CHEBI:59789"/>
        <dbReference type="ChEBI" id="CHEBI:61891"/>
        <dbReference type="EC" id="2.1.1.297"/>
    </reaction>
</comment>
<name>A0A6J6AYQ5_9ZZZZ</name>
<organism evidence="8">
    <name type="scientific">freshwater metagenome</name>
    <dbReference type="NCBI Taxonomy" id="449393"/>
    <lineage>
        <taxon>unclassified sequences</taxon>
        <taxon>metagenomes</taxon>
        <taxon>ecological metagenomes</taxon>
    </lineage>
</organism>
<dbReference type="InterPro" id="IPR050320">
    <property type="entry name" value="N5-glutamine_MTase"/>
</dbReference>
<dbReference type="GO" id="GO:0032259">
    <property type="term" value="P:methylation"/>
    <property type="evidence" value="ECO:0007669"/>
    <property type="project" value="UniProtKB-KW"/>
</dbReference>
<dbReference type="EMBL" id="CAEZSE010000032">
    <property type="protein sequence ID" value="CAB4531458.1"/>
    <property type="molecule type" value="Genomic_DNA"/>
</dbReference>
<dbReference type="Pfam" id="PF17827">
    <property type="entry name" value="PrmC_N"/>
    <property type="match status" value="1"/>
</dbReference>
<evidence type="ECO:0000256" key="3">
    <source>
        <dbReference type="ARBA" id="ARBA00022679"/>
    </source>
</evidence>
<dbReference type="Pfam" id="PF05175">
    <property type="entry name" value="MTS"/>
    <property type="match status" value="1"/>
</dbReference>
<proteinExistence type="inferred from homology"/>
<dbReference type="EC" id="2.1.1.297" evidence="1"/>
<evidence type="ECO:0000256" key="4">
    <source>
        <dbReference type="ARBA" id="ARBA00022691"/>
    </source>
</evidence>
<feature type="domain" description="Methyltransferase small" evidence="6">
    <location>
        <begin position="117"/>
        <end position="203"/>
    </location>
</feature>
<dbReference type="InterPro" id="IPR007848">
    <property type="entry name" value="Small_mtfrase_dom"/>
</dbReference>
<evidence type="ECO:0000313" key="9">
    <source>
        <dbReference type="EMBL" id="CAB4597619.1"/>
    </source>
</evidence>
<dbReference type="Gene3D" id="1.10.8.10">
    <property type="entry name" value="DNA helicase RuvA subunit, C-terminal domain"/>
    <property type="match status" value="1"/>
</dbReference>
<dbReference type="GO" id="GO:0102559">
    <property type="term" value="F:peptide chain release factor N(5)-glutamine methyltransferase activity"/>
    <property type="evidence" value="ECO:0007669"/>
    <property type="project" value="UniProtKB-EC"/>
</dbReference>
<dbReference type="PANTHER" id="PTHR18895">
    <property type="entry name" value="HEMK METHYLTRANSFERASE"/>
    <property type="match status" value="1"/>
</dbReference>
<dbReference type="AlphaFoldDB" id="A0A6J6AYQ5"/>
<dbReference type="CDD" id="cd02440">
    <property type="entry name" value="AdoMet_MTases"/>
    <property type="match status" value="1"/>
</dbReference>
<dbReference type="InterPro" id="IPR029063">
    <property type="entry name" value="SAM-dependent_MTases_sf"/>
</dbReference>
<gene>
    <name evidence="8" type="ORF">UFOPK1353_00315</name>
    <name evidence="9" type="ORF">UFOPK1826_00440</name>
</gene>
<dbReference type="SUPFAM" id="SSF53335">
    <property type="entry name" value="S-adenosyl-L-methionine-dependent methyltransferases"/>
    <property type="match status" value="1"/>
</dbReference>
<dbReference type="GO" id="GO:0003676">
    <property type="term" value="F:nucleic acid binding"/>
    <property type="evidence" value="ECO:0007669"/>
    <property type="project" value="InterPro"/>
</dbReference>